<sequence length="117" mass="12711">MLATYVSALALSFVAFQAGQEIYLPELRPQLKAMVILTSVHLFDESAFFYDDVALSCQLGIALMFSSISVLGSPAIPVILRHDGRSAQAGPAQQKNTAINPMPTERIWSTIETKVIA</sequence>
<protein>
    <submittedName>
        <fullName evidence="2">Uncharacterized protein</fullName>
    </submittedName>
</protein>
<organism evidence="2 3">
    <name type="scientific">Phytophthora pseudosyringae</name>
    <dbReference type="NCBI Taxonomy" id="221518"/>
    <lineage>
        <taxon>Eukaryota</taxon>
        <taxon>Sar</taxon>
        <taxon>Stramenopiles</taxon>
        <taxon>Oomycota</taxon>
        <taxon>Peronosporomycetes</taxon>
        <taxon>Peronosporales</taxon>
        <taxon>Peronosporaceae</taxon>
        <taxon>Phytophthora</taxon>
    </lineage>
</organism>
<comment type="caution">
    <text evidence="2">The sequence shown here is derived from an EMBL/GenBank/DDBJ whole genome shotgun (WGS) entry which is preliminary data.</text>
</comment>
<gene>
    <name evidence="2" type="ORF">PHYPSEUDO_008925</name>
</gene>
<dbReference type="OrthoDB" id="119067at2759"/>
<proteinExistence type="predicted"/>
<dbReference type="PANTHER" id="PTHR43021:SF2">
    <property type="entry name" value="CATION_H+ EXCHANGER DOMAIN-CONTAINING PROTEIN"/>
    <property type="match status" value="1"/>
</dbReference>
<evidence type="ECO:0000256" key="1">
    <source>
        <dbReference type="SAM" id="SignalP"/>
    </source>
</evidence>
<dbReference type="EMBL" id="JAGDFM010000368">
    <property type="protein sequence ID" value="KAG7379149.1"/>
    <property type="molecule type" value="Genomic_DNA"/>
</dbReference>
<feature type="signal peptide" evidence="1">
    <location>
        <begin position="1"/>
        <end position="19"/>
    </location>
</feature>
<dbReference type="Proteomes" id="UP000694044">
    <property type="component" value="Unassembled WGS sequence"/>
</dbReference>
<feature type="chain" id="PRO_5035911657" evidence="1">
    <location>
        <begin position="20"/>
        <end position="117"/>
    </location>
</feature>
<keyword evidence="3" id="KW-1185">Reference proteome</keyword>
<name>A0A8T1VG72_9STRA</name>
<reference evidence="2" key="1">
    <citation type="submission" date="2021-02" db="EMBL/GenBank/DDBJ databases">
        <authorList>
            <person name="Palmer J.M."/>
        </authorList>
    </citation>
    <scope>NUCLEOTIDE SEQUENCE</scope>
    <source>
        <strain evidence="2">SCRP734</strain>
    </source>
</reference>
<evidence type="ECO:0000313" key="2">
    <source>
        <dbReference type="EMBL" id="KAG7379149.1"/>
    </source>
</evidence>
<dbReference type="PANTHER" id="PTHR43021">
    <property type="entry name" value="NA(+)/H(+) ANTIPORTER-RELATED"/>
    <property type="match status" value="1"/>
</dbReference>
<keyword evidence="1" id="KW-0732">Signal</keyword>
<dbReference type="AlphaFoldDB" id="A0A8T1VG72"/>
<evidence type="ECO:0000313" key="3">
    <source>
        <dbReference type="Proteomes" id="UP000694044"/>
    </source>
</evidence>
<accession>A0A8T1VG72</accession>